<accession>L9ZEI4</accession>
<evidence type="ECO:0000313" key="4">
    <source>
        <dbReference type="EMBL" id="ELY84446.1"/>
    </source>
</evidence>
<sequence length="696" mass="75141">MTTGTTTQRPRTVLYVADAEAAASDGASALEAVDAGRERSVHAVTAVDRVRNWAPEADCVVFAETPTTAAGSSLLEVIEACGSTPVILFTDPSFAPTAARSTDGIDGYVRRNTDDAVAHLADEIEWVCRDTGDAGSADRAASTPGPAQRFLESVPEVVACRDRDRLFERLVETAADALDCETCWLSTVHFGEFTPRATASGVSDDDLEPVSRDGVRDETLQTGETLRIDEIASDDRLTAPLDGVTSLCCVPVGDIGLLQVAAEEAAAFDDRDCDSLAAWCRVAAAVLERIDDDASHRTARERLQRERDRLRTDRDRLAGKRDELAAERDRLADERDRFRALFETIPEPAVHYEIDDGRVLVRDSNDAFGEVFRTDPEGADDEAPIAPGLEHRGETLLESLRAGERRQLVSRRETVDGVREFLLTLVPVDGGASDGGAPDAHTPDGLLVYSDVTEASRRERAVAAAEARLETIETLVDEEMRTPLNVARGYLELAEETGAAEHFAEVDDAQKRLRELVDRLVSIVRRDDVLVETEPVAIHDVARRAWVTVETDDARLVTHTADDRVLEADKARLRDLFEQLLRTVIDAADGTDCGTKSGNETVGPADADTETTVVTVGATDDGFYVARRDAESDAADADDGIETDPVPDQLTAADGTGFGLDTVERIADAHGWNVGVAADDGRIAVAFRGVDAGDAH</sequence>
<dbReference type="SMART" id="SM00388">
    <property type="entry name" value="HisKA"/>
    <property type="match status" value="1"/>
</dbReference>
<dbReference type="InterPro" id="IPR003661">
    <property type="entry name" value="HisK_dim/P_dom"/>
</dbReference>
<reference evidence="4 5" key="1">
    <citation type="journal article" date="2014" name="PLoS Genet.">
        <title>Phylogenetically driven sequencing of extremely halophilic archaea reveals strategies for static and dynamic osmo-response.</title>
        <authorList>
            <person name="Becker E.A."/>
            <person name="Seitzer P.M."/>
            <person name="Tritt A."/>
            <person name="Larsen D."/>
            <person name="Krusor M."/>
            <person name="Yao A.I."/>
            <person name="Wu D."/>
            <person name="Madern D."/>
            <person name="Eisen J.A."/>
            <person name="Darling A.E."/>
            <person name="Facciotti M.T."/>
        </authorList>
    </citation>
    <scope>NUCLEOTIDE SEQUENCE [LARGE SCALE GENOMIC DNA]</scope>
    <source>
        <strain evidence="4 5">JCM 12890</strain>
    </source>
</reference>
<dbReference type="Gene3D" id="3.30.565.10">
    <property type="entry name" value="Histidine kinase-like ATPase, C-terminal domain"/>
    <property type="match status" value="1"/>
</dbReference>
<feature type="domain" description="Histidine kinase" evidence="3">
    <location>
        <begin position="475"/>
        <end position="685"/>
    </location>
</feature>
<evidence type="ECO:0000313" key="5">
    <source>
        <dbReference type="Proteomes" id="UP000011511"/>
    </source>
</evidence>
<dbReference type="eggNOG" id="arCOG02334">
    <property type="taxonomic scope" value="Archaea"/>
</dbReference>
<dbReference type="EMBL" id="AOIK01000035">
    <property type="protein sequence ID" value="ELY84446.1"/>
    <property type="molecule type" value="Genomic_DNA"/>
</dbReference>
<protein>
    <submittedName>
        <fullName evidence="4">PAS sensor protein</fullName>
    </submittedName>
</protein>
<dbReference type="Gene3D" id="3.30.450.20">
    <property type="entry name" value="PAS domain"/>
    <property type="match status" value="1"/>
</dbReference>
<gene>
    <name evidence="4" type="ORF">C485_13840</name>
</gene>
<dbReference type="InterPro" id="IPR036890">
    <property type="entry name" value="HATPase_C_sf"/>
</dbReference>
<evidence type="ECO:0000256" key="2">
    <source>
        <dbReference type="SAM" id="MobiDB-lite"/>
    </source>
</evidence>
<dbReference type="InterPro" id="IPR036097">
    <property type="entry name" value="HisK_dim/P_sf"/>
</dbReference>
<dbReference type="SUPFAM" id="SSF47384">
    <property type="entry name" value="Homodimeric domain of signal transducing histidine kinase"/>
    <property type="match status" value="1"/>
</dbReference>
<dbReference type="Pfam" id="PF13185">
    <property type="entry name" value="GAF_2"/>
    <property type="match status" value="1"/>
</dbReference>
<dbReference type="eggNOG" id="arCOG02333">
    <property type="taxonomic scope" value="Archaea"/>
</dbReference>
<dbReference type="Gene3D" id="3.30.450.40">
    <property type="match status" value="1"/>
</dbReference>
<dbReference type="GO" id="GO:0000155">
    <property type="term" value="F:phosphorelay sensor kinase activity"/>
    <property type="evidence" value="ECO:0007669"/>
    <property type="project" value="InterPro"/>
</dbReference>
<dbReference type="AlphaFoldDB" id="L9ZEI4"/>
<dbReference type="InterPro" id="IPR029016">
    <property type="entry name" value="GAF-like_dom_sf"/>
</dbReference>
<evidence type="ECO:0000256" key="1">
    <source>
        <dbReference type="SAM" id="Coils"/>
    </source>
</evidence>
<organism evidence="4 5">
    <name type="scientific">Natrinema altunense (strain JCM 12890 / CGMCC 1.3731 / AJ2)</name>
    <dbReference type="NCBI Taxonomy" id="1227494"/>
    <lineage>
        <taxon>Archaea</taxon>
        <taxon>Methanobacteriati</taxon>
        <taxon>Methanobacteriota</taxon>
        <taxon>Stenosarchaea group</taxon>
        <taxon>Halobacteria</taxon>
        <taxon>Halobacteriales</taxon>
        <taxon>Natrialbaceae</taxon>
        <taxon>Natrinema</taxon>
    </lineage>
</organism>
<name>L9ZEI4_NATA2</name>
<dbReference type="Proteomes" id="UP000011511">
    <property type="component" value="Unassembled WGS sequence"/>
</dbReference>
<dbReference type="Pfam" id="PF00512">
    <property type="entry name" value="HisKA"/>
    <property type="match status" value="1"/>
</dbReference>
<dbReference type="eggNOG" id="arCOG02389">
    <property type="taxonomic scope" value="Archaea"/>
</dbReference>
<comment type="caution">
    <text evidence="4">The sequence shown here is derived from an EMBL/GenBank/DDBJ whole genome shotgun (WGS) entry which is preliminary data.</text>
</comment>
<dbReference type="PROSITE" id="PS50109">
    <property type="entry name" value="HIS_KIN"/>
    <property type="match status" value="1"/>
</dbReference>
<proteinExistence type="predicted"/>
<dbReference type="PATRIC" id="fig|1227494.3.peg.2778"/>
<dbReference type="SUPFAM" id="SSF55781">
    <property type="entry name" value="GAF domain-like"/>
    <property type="match status" value="1"/>
</dbReference>
<evidence type="ECO:0000259" key="3">
    <source>
        <dbReference type="PROSITE" id="PS50109"/>
    </source>
</evidence>
<dbReference type="InterPro" id="IPR005467">
    <property type="entry name" value="His_kinase_dom"/>
</dbReference>
<dbReference type="RefSeq" id="WP_007110026.1">
    <property type="nucleotide sequence ID" value="NZ_AOIK01000035.1"/>
</dbReference>
<keyword evidence="5" id="KW-1185">Reference proteome</keyword>
<feature type="compositionally biased region" description="Acidic residues" evidence="2">
    <location>
        <begin position="633"/>
        <end position="642"/>
    </location>
</feature>
<feature type="coiled-coil region" evidence="1">
    <location>
        <begin position="462"/>
        <end position="526"/>
    </location>
</feature>
<dbReference type="InterPro" id="IPR003018">
    <property type="entry name" value="GAF"/>
</dbReference>
<keyword evidence="1" id="KW-0175">Coiled coil</keyword>
<dbReference type="CDD" id="cd00082">
    <property type="entry name" value="HisKA"/>
    <property type="match status" value="1"/>
</dbReference>
<feature type="region of interest" description="Disordered" evidence="2">
    <location>
        <begin position="633"/>
        <end position="652"/>
    </location>
</feature>
<feature type="coiled-coil region" evidence="1">
    <location>
        <begin position="300"/>
        <end position="341"/>
    </location>
</feature>